<dbReference type="InterPro" id="IPR032710">
    <property type="entry name" value="NTF2-like_dom_sf"/>
</dbReference>
<dbReference type="SUPFAM" id="SSF53474">
    <property type="entry name" value="alpha/beta-Hydrolases"/>
    <property type="match status" value="1"/>
</dbReference>
<dbReference type="Pfam" id="PF00561">
    <property type="entry name" value="Abhydrolase_1"/>
    <property type="match status" value="1"/>
</dbReference>
<dbReference type="SUPFAM" id="SSF54427">
    <property type="entry name" value="NTF2-like"/>
    <property type="match status" value="1"/>
</dbReference>
<dbReference type="RefSeq" id="WP_380677107.1">
    <property type="nucleotide sequence ID" value="NZ_CP173186.1"/>
</dbReference>
<dbReference type="InterPro" id="IPR000073">
    <property type="entry name" value="AB_hydrolase_1"/>
</dbReference>
<dbReference type="Gene3D" id="3.40.50.1820">
    <property type="entry name" value="alpha/beta hydrolase"/>
    <property type="match status" value="1"/>
</dbReference>
<dbReference type="PRINTS" id="PR00111">
    <property type="entry name" value="ABHYDROLASE"/>
</dbReference>
<accession>A0ABV6EG55</accession>
<dbReference type="Proteomes" id="UP001589792">
    <property type="component" value="Unassembled WGS sequence"/>
</dbReference>
<dbReference type="Pfam" id="PF12680">
    <property type="entry name" value="SnoaL_2"/>
    <property type="match status" value="1"/>
</dbReference>
<keyword evidence="3" id="KW-0378">Hydrolase</keyword>
<dbReference type="InterPro" id="IPR000639">
    <property type="entry name" value="Epox_hydrolase-like"/>
</dbReference>
<dbReference type="InterPro" id="IPR037401">
    <property type="entry name" value="SnoaL-like"/>
</dbReference>
<dbReference type="PRINTS" id="PR00412">
    <property type="entry name" value="EPOXHYDRLASE"/>
</dbReference>
<evidence type="ECO:0000259" key="1">
    <source>
        <dbReference type="Pfam" id="PF00561"/>
    </source>
</evidence>
<evidence type="ECO:0000259" key="2">
    <source>
        <dbReference type="Pfam" id="PF12680"/>
    </source>
</evidence>
<proteinExistence type="predicted"/>
<dbReference type="EMBL" id="JBHLXG010000017">
    <property type="protein sequence ID" value="MFC0227977.1"/>
    <property type="molecule type" value="Genomic_DNA"/>
</dbReference>
<name>A0ABV6EG55_9GAMM</name>
<dbReference type="Gene3D" id="3.10.450.50">
    <property type="match status" value="1"/>
</dbReference>
<protein>
    <submittedName>
        <fullName evidence="3">Alpha/beta fold hydrolase</fullName>
    </submittedName>
</protein>
<organism evidence="3 4">
    <name type="scientific">Serratia aquatilis</name>
    <dbReference type="NCBI Taxonomy" id="1737515"/>
    <lineage>
        <taxon>Bacteria</taxon>
        <taxon>Pseudomonadati</taxon>
        <taxon>Pseudomonadota</taxon>
        <taxon>Gammaproteobacteria</taxon>
        <taxon>Enterobacterales</taxon>
        <taxon>Yersiniaceae</taxon>
        <taxon>Serratia</taxon>
    </lineage>
</organism>
<dbReference type="GO" id="GO:0016787">
    <property type="term" value="F:hydrolase activity"/>
    <property type="evidence" value="ECO:0007669"/>
    <property type="project" value="UniProtKB-KW"/>
</dbReference>
<gene>
    <name evidence="3" type="ORF">ACFFJ3_15985</name>
</gene>
<comment type="caution">
    <text evidence="3">The sequence shown here is derived from an EMBL/GenBank/DDBJ whole genome shotgun (WGS) entry which is preliminary data.</text>
</comment>
<keyword evidence="4" id="KW-1185">Reference proteome</keyword>
<evidence type="ECO:0000313" key="4">
    <source>
        <dbReference type="Proteomes" id="UP001589792"/>
    </source>
</evidence>
<feature type="domain" description="AB hydrolase-1" evidence="1">
    <location>
        <begin position="166"/>
        <end position="283"/>
    </location>
</feature>
<dbReference type="InterPro" id="IPR029058">
    <property type="entry name" value="AB_hydrolase_fold"/>
</dbReference>
<dbReference type="InterPro" id="IPR050266">
    <property type="entry name" value="AB_hydrolase_sf"/>
</dbReference>
<feature type="domain" description="SnoaL-like" evidence="2">
    <location>
        <begin position="20"/>
        <end position="126"/>
    </location>
</feature>
<sequence>MTMVPTISHTALSPVELVGNYFAAFATGDIEAALKLMTEDVVWHIDGSTQVSTVGLLRGHAGVRSWLGSFPQNFQPQAFAIRQLIESADTVVAHGYFRHSVISTGNAFSGDFVILFTIRDGLIARYQIFEDSAALSRAFDPDSGWQKQRVRLKGVEYAYSDRGNGPVVMFSHGLFVDRTFFEAQVAALEKHYRCIVLDMPGHSESGFEPQGWGLDSIAEDLALMIEELSLGQVTFIGHSQGGMVGMRLAARHPELISRLILIGSSARAEYPQRVPNWQALRHTLLQGSDAERTSAFKKVQCLVCAPEWLSANDKLLAEELAIMLAHDRMGLTLALDAATISRQDCRPLLAGIQAPTLVICGDRDIATPFELSQEIAEAIPASRLEIMAGIGHHPPLEAPQALSLLIAEFLQSAL</sequence>
<reference evidence="3 4" key="1">
    <citation type="submission" date="2024-09" db="EMBL/GenBank/DDBJ databases">
        <authorList>
            <person name="Sun Q."/>
            <person name="Mori K."/>
        </authorList>
    </citation>
    <scope>NUCLEOTIDE SEQUENCE [LARGE SCALE GENOMIC DNA]</scope>
    <source>
        <strain evidence="3 4">CCM 8626</strain>
    </source>
</reference>
<dbReference type="PANTHER" id="PTHR43798">
    <property type="entry name" value="MONOACYLGLYCEROL LIPASE"/>
    <property type="match status" value="1"/>
</dbReference>
<evidence type="ECO:0000313" key="3">
    <source>
        <dbReference type="EMBL" id="MFC0227977.1"/>
    </source>
</evidence>